<evidence type="ECO:0000313" key="1">
    <source>
        <dbReference type="EMBL" id="PKD17612.1"/>
    </source>
</evidence>
<protein>
    <submittedName>
        <fullName evidence="1">Uncharacterized protein</fullName>
    </submittedName>
</protein>
<sequence>MKLIIEKYIGKEAFEEKFQKISGNKEFEEVFTFFLVNFLTELEEDNAIEEDDTPATLLDIPNDYIDCYIENRKNGFSKVWSKTQAELKIMRDLNNTVIRCYEEVASSDKHEALKDLQVFCKLKNGDKRYTDFLIDYVINNGYSERPVEEIAADFSRTYRKQLEKGKSEIYADKYASLIAEDYYHEIYCEDYAFIYDQALTKGKSEEYAKRYAEKYASELVDVKRRAGIADDEESLEFAKAKAKAYINGWEYATTNSIQEKSGFIDCYSNCYLNTFFSDNINEWSSIEQCEEIVLRKTLEKFESAC</sequence>
<dbReference type="AlphaFoldDB" id="A0A2N0TS93"/>
<dbReference type="Proteomes" id="UP000232673">
    <property type="component" value="Unassembled WGS sequence"/>
</dbReference>
<gene>
    <name evidence="1" type="ORF">APR41_05220</name>
</gene>
<keyword evidence="2" id="KW-1185">Reference proteome</keyword>
<dbReference type="OrthoDB" id="1325700at2"/>
<proteinExistence type="predicted"/>
<evidence type="ECO:0000313" key="2">
    <source>
        <dbReference type="Proteomes" id="UP000232673"/>
    </source>
</evidence>
<accession>A0A2N0TS93</accession>
<comment type="caution">
    <text evidence="1">The sequence shown here is derived from an EMBL/GenBank/DDBJ whole genome shotgun (WGS) entry which is preliminary data.</text>
</comment>
<name>A0A2N0TS93_9FLAO</name>
<dbReference type="STRING" id="447422.SAMN05660903_01069"/>
<organism evidence="1 2">
    <name type="scientific">Salegentibacter salinarum</name>
    <dbReference type="NCBI Taxonomy" id="447422"/>
    <lineage>
        <taxon>Bacteria</taxon>
        <taxon>Pseudomonadati</taxon>
        <taxon>Bacteroidota</taxon>
        <taxon>Flavobacteriia</taxon>
        <taxon>Flavobacteriales</taxon>
        <taxon>Flavobacteriaceae</taxon>
        <taxon>Salegentibacter</taxon>
    </lineage>
</organism>
<reference evidence="1 2" key="1">
    <citation type="submission" date="2015-10" db="EMBL/GenBank/DDBJ databases">
        <title>Draft genome sequence of Salegentibacter salinarum KCTC 12975.</title>
        <authorList>
            <person name="Lin W."/>
            <person name="Zheng Q."/>
        </authorList>
    </citation>
    <scope>NUCLEOTIDE SEQUENCE [LARGE SCALE GENOMIC DNA]</scope>
    <source>
        <strain evidence="1 2">KCTC 12975</strain>
    </source>
</reference>
<dbReference type="RefSeq" id="WP_079712199.1">
    <property type="nucleotide sequence ID" value="NZ_FUZC01000003.1"/>
</dbReference>
<dbReference type="EMBL" id="LKTS01000034">
    <property type="protein sequence ID" value="PKD17612.1"/>
    <property type="molecule type" value="Genomic_DNA"/>
</dbReference>